<proteinExistence type="predicted"/>
<dbReference type="KEGG" id="vta:P0092"/>
<dbReference type="AlphaFoldDB" id="A0A2N8ZHT5"/>
<dbReference type="Proteomes" id="UP000235828">
    <property type="component" value="Chromosome A"/>
</dbReference>
<geneLocation type="plasmid" evidence="3">
    <name>p</name>
</geneLocation>
<accession>A0A2N8ZHT5</accession>
<sequence>MNTNNYNETLKDEYRTLVVAFFNTVESNVKTANLAPVCCLKWLNPNHSLTKNQ</sequence>
<dbReference type="RefSeq" id="WP_231897823.1">
    <property type="nucleotide sequence ID" value="NZ_LT960611.1"/>
</dbReference>
<evidence type="ECO:0000313" key="1">
    <source>
        <dbReference type="EMBL" id="SON51473.1"/>
    </source>
</evidence>
<evidence type="ECO:0000313" key="3">
    <source>
        <dbReference type="Proteomes" id="UP000235828"/>
    </source>
</evidence>
<name>A0A2N8ZHT5_9VIBR</name>
<geneLocation type="plasmid" evidence="2">
    <name>P</name>
</geneLocation>
<organism evidence="1 3">
    <name type="scientific">Vibrio tapetis subsp. tapetis</name>
    <dbReference type="NCBI Taxonomy" id="1671868"/>
    <lineage>
        <taxon>Bacteria</taxon>
        <taxon>Pseudomonadati</taxon>
        <taxon>Pseudomonadota</taxon>
        <taxon>Gammaproteobacteria</taxon>
        <taxon>Vibrionales</taxon>
        <taxon>Vibrionaceae</taxon>
        <taxon>Vibrio</taxon>
    </lineage>
</organism>
<protein>
    <submittedName>
        <fullName evidence="1">Uncharacterized protein</fullName>
    </submittedName>
</protein>
<dbReference type="EMBL" id="LT960613">
    <property type="protein sequence ID" value="SON53536.1"/>
    <property type="molecule type" value="Genomic_DNA"/>
</dbReference>
<keyword evidence="3" id="KW-1185">Reference proteome</keyword>
<dbReference type="Proteomes" id="UP000235828">
    <property type="component" value="Plasmid P"/>
</dbReference>
<evidence type="ECO:0000313" key="2">
    <source>
        <dbReference type="EMBL" id="SON53536.1"/>
    </source>
</evidence>
<dbReference type="EMBL" id="LT960611">
    <property type="protein sequence ID" value="SON51473.1"/>
    <property type="molecule type" value="Genomic_DNA"/>
</dbReference>
<dbReference type="KEGG" id="vta:A3526"/>
<keyword evidence="2" id="KW-0614">Plasmid</keyword>
<gene>
    <name evidence="1" type="ORF">VTAP4600_A3526</name>
    <name evidence="2" type="ORF">VTAP4600_P0092</name>
</gene>
<reference evidence="1 3" key="1">
    <citation type="submission" date="2017-10" db="EMBL/GenBank/DDBJ databases">
        <authorList>
            <person name="Banno H."/>
            <person name="Chua N.-H."/>
        </authorList>
    </citation>
    <scope>NUCLEOTIDE SEQUENCE [LARGE SCALE GENOMIC DNA]</scope>
    <source>
        <strain evidence="1">Vibrio tapetis CECT4600</strain>
        <plasmid evidence="3">Plasmid p</plasmid>
    </source>
</reference>